<name>F2NUZ1_TRES6</name>
<dbReference type="PROSITE" id="PS01031">
    <property type="entry name" value="SHSP"/>
    <property type="match status" value="1"/>
</dbReference>
<reference evidence="5" key="2">
    <citation type="submission" date="2011-04" db="EMBL/GenBank/DDBJ databases">
        <title>The complete genome of chromosome of Treponema succinifaciens DSM 2489.</title>
        <authorList>
            <person name="Lucas S."/>
            <person name="Copeland A."/>
            <person name="Lapidus A."/>
            <person name="Bruce D."/>
            <person name="Goodwin L."/>
            <person name="Pitluck S."/>
            <person name="Peters L."/>
            <person name="Kyrpides N."/>
            <person name="Mavromatis K."/>
            <person name="Ivanova N."/>
            <person name="Ovchinnikova G."/>
            <person name="Teshima H."/>
            <person name="Detter J.C."/>
            <person name="Tapia R."/>
            <person name="Han C."/>
            <person name="Land M."/>
            <person name="Hauser L."/>
            <person name="Markowitz V."/>
            <person name="Cheng J.-F."/>
            <person name="Hugenholtz P."/>
            <person name="Woyke T."/>
            <person name="Wu D."/>
            <person name="Gronow S."/>
            <person name="Wellnitz S."/>
            <person name="Brambilla E."/>
            <person name="Klenk H.-P."/>
            <person name="Eisen J.A."/>
        </authorList>
    </citation>
    <scope>NUCLEOTIDE SEQUENCE [LARGE SCALE GENOMIC DNA]</scope>
    <source>
        <strain evidence="5">ATCC 33096 / DSM 2489 / 6091</strain>
    </source>
</reference>
<evidence type="ECO:0000313" key="5">
    <source>
        <dbReference type="Proteomes" id="UP000006852"/>
    </source>
</evidence>
<organism evidence="4 5">
    <name type="scientific">Treponema succinifaciens (strain ATCC 33096 / DSM 2489 / 6091)</name>
    <dbReference type="NCBI Taxonomy" id="869209"/>
    <lineage>
        <taxon>Bacteria</taxon>
        <taxon>Pseudomonadati</taxon>
        <taxon>Spirochaetota</taxon>
        <taxon>Spirochaetia</taxon>
        <taxon>Spirochaetales</taxon>
        <taxon>Treponemataceae</taxon>
        <taxon>Treponema</taxon>
    </lineage>
</organism>
<gene>
    <name evidence="4" type="ordered locus">Tresu_0129</name>
</gene>
<dbReference type="GeneID" id="302997371"/>
<dbReference type="InterPro" id="IPR002068">
    <property type="entry name" value="A-crystallin/Hsp20_dom"/>
</dbReference>
<dbReference type="Proteomes" id="UP000006852">
    <property type="component" value="Chromosome"/>
</dbReference>
<evidence type="ECO:0000313" key="4">
    <source>
        <dbReference type="EMBL" id="AEB13095.1"/>
    </source>
</evidence>
<reference evidence="4 5" key="1">
    <citation type="journal article" date="2011" name="Stand. Genomic Sci.">
        <title>Complete genome sequence of Treponema succinifaciens type strain (6091).</title>
        <authorList>
            <person name="Han C."/>
            <person name="Gronow S."/>
            <person name="Teshima H."/>
            <person name="Lapidus A."/>
            <person name="Nolan M."/>
            <person name="Lucas S."/>
            <person name="Hammon N."/>
            <person name="Deshpande S."/>
            <person name="Cheng J.F."/>
            <person name="Zeytun A."/>
            <person name="Tapia R."/>
            <person name="Goodwin L."/>
            <person name="Pitluck S."/>
            <person name="Liolios K."/>
            <person name="Pagani I."/>
            <person name="Ivanova N."/>
            <person name="Mavromatis K."/>
            <person name="Mikhailova N."/>
            <person name="Huntemann M."/>
            <person name="Pati A."/>
            <person name="Chen A."/>
            <person name="Palaniappan K."/>
            <person name="Land M."/>
            <person name="Hauser L."/>
            <person name="Brambilla E.M."/>
            <person name="Rohde M."/>
            <person name="Goker M."/>
            <person name="Woyke T."/>
            <person name="Bristow J."/>
            <person name="Eisen J.A."/>
            <person name="Markowitz V."/>
            <person name="Hugenholtz P."/>
            <person name="Kyrpides N.C."/>
            <person name="Klenk H.P."/>
            <person name="Detter J.C."/>
        </authorList>
    </citation>
    <scope>NUCLEOTIDE SEQUENCE [LARGE SCALE GENOMIC DNA]</scope>
    <source>
        <strain evidence="5">ATCC 33096 / DSM 2489 / 6091</strain>
    </source>
</reference>
<proteinExistence type="inferred from homology"/>
<dbReference type="eggNOG" id="COG0071">
    <property type="taxonomic scope" value="Bacteria"/>
</dbReference>
<keyword evidence="4" id="KW-0346">Stress response</keyword>
<evidence type="ECO:0000256" key="2">
    <source>
        <dbReference type="RuleBase" id="RU003616"/>
    </source>
</evidence>
<dbReference type="OrthoDB" id="327485at2"/>
<dbReference type="STRING" id="869209.Tresu_0129"/>
<dbReference type="KEGG" id="tsu:Tresu_0129"/>
<evidence type="ECO:0000259" key="3">
    <source>
        <dbReference type="PROSITE" id="PS01031"/>
    </source>
</evidence>
<dbReference type="PANTHER" id="PTHR11527">
    <property type="entry name" value="HEAT-SHOCK PROTEIN 20 FAMILY MEMBER"/>
    <property type="match status" value="1"/>
</dbReference>
<dbReference type="HOGENOM" id="CLU_046737_8_4_12"/>
<protein>
    <submittedName>
        <fullName evidence="4">Heat shock protein Hsp20</fullName>
    </submittedName>
</protein>
<dbReference type="InterPro" id="IPR008978">
    <property type="entry name" value="HSP20-like_chaperone"/>
</dbReference>
<dbReference type="RefSeq" id="WP_013700406.1">
    <property type="nucleotide sequence ID" value="NC_015385.1"/>
</dbReference>
<dbReference type="Pfam" id="PF00011">
    <property type="entry name" value="HSP20"/>
    <property type="match status" value="1"/>
</dbReference>
<keyword evidence="5" id="KW-1185">Reference proteome</keyword>
<dbReference type="CDD" id="cd06464">
    <property type="entry name" value="ACD_sHsps-like"/>
    <property type="match status" value="1"/>
</dbReference>
<dbReference type="EMBL" id="CP002631">
    <property type="protein sequence ID" value="AEB13095.1"/>
    <property type="molecule type" value="Genomic_DNA"/>
</dbReference>
<feature type="domain" description="SHSP" evidence="3">
    <location>
        <begin position="21"/>
        <end position="142"/>
    </location>
</feature>
<comment type="similarity">
    <text evidence="1 2">Belongs to the small heat shock protein (HSP20) family.</text>
</comment>
<sequence>MNELSLLDSLFGNDGFALPSYREAAFAPKVDVVQKKDSYVLSMDLPGKTEKDVDITLKNDVLTISSVENAKSDSGEKKEKVDDAYYILRERTTRHSQFKRSFTLPKDIDSNKVNATFKNGILSIEIGRKEDSTEKKIAIKSE</sequence>
<dbReference type="InterPro" id="IPR031107">
    <property type="entry name" value="Small_HSP"/>
</dbReference>
<accession>F2NUZ1</accession>
<evidence type="ECO:0000256" key="1">
    <source>
        <dbReference type="PROSITE-ProRule" id="PRU00285"/>
    </source>
</evidence>
<dbReference type="AlphaFoldDB" id="F2NUZ1"/>
<dbReference type="Gene3D" id="2.60.40.790">
    <property type="match status" value="1"/>
</dbReference>
<dbReference type="SUPFAM" id="SSF49764">
    <property type="entry name" value="HSP20-like chaperones"/>
    <property type="match status" value="1"/>
</dbReference>